<reference evidence="9" key="2">
    <citation type="journal article" date="2023" name="Int. J. Syst. Evol. Microbiol.">
        <title>Streptomyces marispadix sp. nov., isolated from marine beach sediment of the Northern Coast of Portugal.</title>
        <authorList>
            <person name="dos Santos J.D.N."/>
            <person name="Vitorino I.R."/>
            <person name="Kallscheuer N."/>
            <person name="Srivastava A."/>
            <person name="Krautwurst S."/>
            <person name="Marz M."/>
            <person name="Jogler C."/>
            <person name="Lobo Da Cunha A."/>
            <person name="Catita J."/>
            <person name="Goncalves H."/>
            <person name="Gonzalez I."/>
            <person name="Reyes F."/>
            <person name="Lage O.M."/>
        </authorList>
    </citation>
    <scope>NUCLEOTIDE SEQUENCE</scope>
    <source>
        <strain evidence="9">M600PL45_2</strain>
    </source>
</reference>
<gene>
    <name evidence="9" type="ORF">MMA15_26430</name>
</gene>
<protein>
    <submittedName>
        <fullName evidence="9">ABC transporter permease</fullName>
    </submittedName>
</protein>
<comment type="caution">
    <text evidence="9">The sequence shown here is derived from an EMBL/GenBank/DDBJ whole genome shotgun (WGS) entry which is preliminary data.</text>
</comment>
<dbReference type="Gene3D" id="1.10.3720.10">
    <property type="entry name" value="MetI-like"/>
    <property type="match status" value="1"/>
</dbReference>
<keyword evidence="4 7" id="KW-0812">Transmembrane</keyword>
<feature type="transmembrane region" description="Helical" evidence="7">
    <location>
        <begin position="12"/>
        <end position="34"/>
    </location>
</feature>
<dbReference type="SUPFAM" id="SSF161098">
    <property type="entry name" value="MetI-like"/>
    <property type="match status" value="1"/>
</dbReference>
<name>A0ABS9T5U5_9ACTN</name>
<keyword evidence="3" id="KW-1003">Cell membrane</keyword>
<comment type="similarity">
    <text evidence="7">Belongs to the binding-protein-dependent transport system permease family.</text>
</comment>
<dbReference type="InterPro" id="IPR035906">
    <property type="entry name" value="MetI-like_sf"/>
</dbReference>
<feature type="transmembrane region" description="Helical" evidence="7">
    <location>
        <begin position="144"/>
        <end position="167"/>
    </location>
</feature>
<evidence type="ECO:0000256" key="3">
    <source>
        <dbReference type="ARBA" id="ARBA00022475"/>
    </source>
</evidence>
<evidence type="ECO:0000256" key="6">
    <source>
        <dbReference type="ARBA" id="ARBA00023136"/>
    </source>
</evidence>
<evidence type="ECO:0000256" key="7">
    <source>
        <dbReference type="RuleBase" id="RU363032"/>
    </source>
</evidence>
<feature type="transmembrane region" description="Helical" evidence="7">
    <location>
        <begin position="244"/>
        <end position="267"/>
    </location>
</feature>
<sequence length="281" mass="30012">MSTARARLRRWLVFAPAAGLALIVVMAVFAPWLAPHDPAAQSLSDRLLPPVFDGGTWKYPLGTDELGRDLLSRIIHGARVSIVVGLLAVLVRMVAGVAIGLAAGYFGGPLRTAVLRLGDVQMALPSLILALGIIAAIGPGFTNVVVVLGITGWILYTRLVVSQVLLIRNLDYVNGARLLGAGHARILFRHVLPNIAPSVIVYASLDVGMMMYMEASLSFIGLGVQPPTPSWGSMTSAGQALLATQWWISTSPGAALLITLVLVNVVGEQIRDRLDPRLKRY</sequence>
<dbReference type="RefSeq" id="WP_241062673.1">
    <property type="nucleotide sequence ID" value="NZ_JAKWJU010000002.1"/>
</dbReference>
<keyword evidence="6 7" id="KW-0472">Membrane</keyword>
<comment type="subcellular location">
    <subcellularLocation>
        <location evidence="1 7">Cell membrane</location>
        <topology evidence="1 7">Multi-pass membrane protein</topology>
    </subcellularLocation>
</comment>
<dbReference type="InterPro" id="IPR000515">
    <property type="entry name" value="MetI-like"/>
</dbReference>
<evidence type="ECO:0000256" key="4">
    <source>
        <dbReference type="ARBA" id="ARBA00022692"/>
    </source>
</evidence>
<dbReference type="EMBL" id="JAKWJU010000002">
    <property type="protein sequence ID" value="MCH6163808.1"/>
    <property type="molecule type" value="Genomic_DNA"/>
</dbReference>
<feature type="transmembrane region" description="Helical" evidence="7">
    <location>
        <begin position="120"/>
        <end position="138"/>
    </location>
</feature>
<keyword evidence="5 7" id="KW-1133">Transmembrane helix</keyword>
<dbReference type="InterPro" id="IPR050366">
    <property type="entry name" value="BP-dependent_transpt_permease"/>
</dbReference>
<proteinExistence type="inferred from homology"/>
<dbReference type="PANTHER" id="PTHR43386">
    <property type="entry name" value="OLIGOPEPTIDE TRANSPORT SYSTEM PERMEASE PROTEIN APPC"/>
    <property type="match status" value="1"/>
</dbReference>
<dbReference type="Pfam" id="PF00528">
    <property type="entry name" value="BPD_transp_1"/>
    <property type="match status" value="1"/>
</dbReference>
<reference evidence="9" key="1">
    <citation type="submission" date="2022-03" db="EMBL/GenBank/DDBJ databases">
        <authorList>
            <person name="Santos J.D.N."/>
            <person name="Kallscheuer N."/>
            <person name="Jogler C."/>
            <person name="Lage O.M."/>
        </authorList>
    </citation>
    <scope>NUCLEOTIDE SEQUENCE</scope>
    <source>
        <strain evidence="9">M600PL45_2</strain>
    </source>
</reference>
<evidence type="ECO:0000256" key="5">
    <source>
        <dbReference type="ARBA" id="ARBA00022989"/>
    </source>
</evidence>
<keyword evidence="10" id="KW-1185">Reference proteome</keyword>
<evidence type="ECO:0000259" key="8">
    <source>
        <dbReference type="PROSITE" id="PS50928"/>
    </source>
</evidence>
<evidence type="ECO:0000256" key="1">
    <source>
        <dbReference type="ARBA" id="ARBA00004651"/>
    </source>
</evidence>
<organism evidence="9 10">
    <name type="scientific">Streptomyces marispadix</name>
    <dbReference type="NCBI Taxonomy" id="2922868"/>
    <lineage>
        <taxon>Bacteria</taxon>
        <taxon>Bacillati</taxon>
        <taxon>Actinomycetota</taxon>
        <taxon>Actinomycetes</taxon>
        <taxon>Kitasatosporales</taxon>
        <taxon>Streptomycetaceae</taxon>
        <taxon>Streptomyces</taxon>
    </lineage>
</organism>
<dbReference type="Proteomes" id="UP001166784">
    <property type="component" value="Unassembled WGS sequence"/>
</dbReference>
<evidence type="ECO:0000313" key="9">
    <source>
        <dbReference type="EMBL" id="MCH6163808.1"/>
    </source>
</evidence>
<feature type="transmembrane region" description="Helical" evidence="7">
    <location>
        <begin position="199"/>
        <end position="224"/>
    </location>
</feature>
<dbReference type="InterPro" id="IPR025966">
    <property type="entry name" value="OppC_N"/>
</dbReference>
<feature type="domain" description="ABC transmembrane type-1" evidence="8">
    <location>
        <begin position="78"/>
        <end position="267"/>
    </location>
</feature>
<dbReference type="PANTHER" id="PTHR43386:SF25">
    <property type="entry name" value="PEPTIDE ABC TRANSPORTER PERMEASE PROTEIN"/>
    <property type="match status" value="1"/>
</dbReference>
<dbReference type="CDD" id="cd06261">
    <property type="entry name" value="TM_PBP2"/>
    <property type="match status" value="1"/>
</dbReference>
<accession>A0ABS9T5U5</accession>
<evidence type="ECO:0000256" key="2">
    <source>
        <dbReference type="ARBA" id="ARBA00022448"/>
    </source>
</evidence>
<dbReference type="PROSITE" id="PS50928">
    <property type="entry name" value="ABC_TM1"/>
    <property type="match status" value="1"/>
</dbReference>
<feature type="transmembrane region" description="Helical" evidence="7">
    <location>
        <begin position="80"/>
        <end position="108"/>
    </location>
</feature>
<keyword evidence="2 7" id="KW-0813">Transport</keyword>
<evidence type="ECO:0000313" key="10">
    <source>
        <dbReference type="Proteomes" id="UP001166784"/>
    </source>
</evidence>
<dbReference type="Pfam" id="PF12911">
    <property type="entry name" value="OppC_N"/>
    <property type="match status" value="1"/>
</dbReference>